<protein>
    <submittedName>
        <fullName evidence="2">Uncharacterized protein</fullName>
    </submittedName>
</protein>
<gene>
    <name evidence="2" type="ORF">BT63DRAFT_422237</name>
</gene>
<keyword evidence="3" id="KW-1185">Reference proteome</keyword>
<organism evidence="2 3">
    <name type="scientific">Microthyrium microscopicum</name>
    <dbReference type="NCBI Taxonomy" id="703497"/>
    <lineage>
        <taxon>Eukaryota</taxon>
        <taxon>Fungi</taxon>
        <taxon>Dikarya</taxon>
        <taxon>Ascomycota</taxon>
        <taxon>Pezizomycotina</taxon>
        <taxon>Dothideomycetes</taxon>
        <taxon>Dothideomycetes incertae sedis</taxon>
        <taxon>Microthyriales</taxon>
        <taxon>Microthyriaceae</taxon>
        <taxon>Microthyrium</taxon>
    </lineage>
</organism>
<dbReference type="EMBL" id="MU004232">
    <property type="protein sequence ID" value="KAF2671705.1"/>
    <property type="molecule type" value="Genomic_DNA"/>
</dbReference>
<dbReference type="Proteomes" id="UP000799302">
    <property type="component" value="Unassembled WGS sequence"/>
</dbReference>
<dbReference type="AlphaFoldDB" id="A0A6A6UHE9"/>
<accession>A0A6A6UHE9</accession>
<evidence type="ECO:0000313" key="3">
    <source>
        <dbReference type="Proteomes" id="UP000799302"/>
    </source>
</evidence>
<feature type="chain" id="PRO_5025385773" evidence="1">
    <location>
        <begin position="18"/>
        <end position="86"/>
    </location>
</feature>
<sequence>MRYFIITLLALSTAVFAGPARKRNARPGISKPTIFERENVKRADQCADIVCWTLMECTTNSEGLYCPQCVYDGDASLPGVCSPDEP</sequence>
<evidence type="ECO:0000313" key="2">
    <source>
        <dbReference type="EMBL" id="KAF2671705.1"/>
    </source>
</evidence>
<name>A0A6A6UHE9_9PEZI</name>
<keyword evidence="1" id="KW-0732">Signal</keyword>
<feature type="signal peptide" evidence="1">
    <location>
        <begin position="1"/>
        <end position="17"/>
    </location>
</feature>
<reference evidence="2" key="1">
    <citation type="journal article" date="2020" name="Stud. Mycol.">
        <title>101 Dothideomycetes genomes: a test case for predicting lifestyles and emergence of pathogens.</title>
        <authorList>
            <person name="Haridas S."/>
            <person name="Albert R."/>
            <person name="Binder M."/>
            <person name="Bloem J."/>
            <person name="Labutti K."/>
            <person name="Salamov A."/>
            <person name="Andreopoulos B."/>
            <person name="Baker S."/>
            <person name="Barry K."/>
            <person name="Bills G."/>
            <person name="Bluhm B."/>
            <person name="Cannon C."/>
            <person name="Castanera R."/>
            <person name="Culley D."/>
            <person name="Daum C."/>
            <person name="Ezra D."/>
            <person name="Gonzalez J."/>
            <person name="Henrissat B."/>
            <person name="Kuo A."/>
            <person name="Liang C."/>
            <person name="Lipzen A."/>
            <person name="Lutzoni F."/>
            <person name="Magnuson J."/>
            <person name="Mondo S."/>
            <person name="Nolan M."/>
            <person name="Ohm R."/>
            <person name="Pangilinan J."/>
            <person name="Park H.-J."/>
            <person name="Ramirez L."/>
            <person name="Alfaro M."/>
            <person name="Sun H."/>
            <person name="Tritt A."/>
            <person name="Yoshinaga Y."/>
            <person name="Zwiers L.-H."/>
            <person name="Turgeon B."/>
            <person name="Goodwin S."/>
            <person name="Spatafora J."/>
            <person name="Crous P."/>
            <person name="Grigoriev I."/>
        </authorList>
    </citation>
    <scope>NUCLEOTIDE SEQUENCE</scope>
    <source>
        <strain evidence="2">CBS 115976</strain>
    </source>
</reference>
<evidence type="ECO:0000256" key="1">
    <source>
        <dbReference type="SAM" id="SignalP"/>
    </source>
</evidence>
<proteinExistence type="predicted"/>